<dbReference type="PROSITE" id="PS00107">
    <property type="entry name" value="PROTEIN_KINASE_ATP"/>
    <property type="match status" value="1"/>
</dbReference>
<dbReference type="PROSITE" id="PS00108">
    <property type="entry name" value="PROTEIN_KINASE_ST"/>
    <property type="match status" value="1"/>
</dbReference>
<dbReference type="FunFam" id="1.10.510.10:FF:000380">
    <property type="entry name" value="Serine/threonine-protein kinase ppk15"/>
    <property type="match status" value="1"/>
</dbReference>
<comment type="similarity">
    <text evidence="2">Belongs to the protein kinase superfamily. CMGC Ser/Thr protein kinase family. MNB/DYRK subfamily.</text>
</comment>
<dbReference type="GO" id="GO:0005737">
    <property type="term" value="C:cytoplasm"/>
    <property type="evidence" value="ECO:0007669"/>
    <property type="project" value="UniProtKB-SubCell"/>
</dbReference>
<dbReference type="GO" id="GO:0004713">
    <property type="term" value="F:protein tyrosine kinase activity"/>
    <property type="evidence" value="ECO:0007669"/>
    <property type="project" value="TreeGrafter"/>
</dbReference>
<comment type="subcellular location">
    <subcellularLocation>
        <location evidence="1">Cytoplasm</location>
    </subcellularLocation>
</comment>
<dbReference type="SUPFAM" id="SSF56112">
    <property type="entry name" value="Protein kinase-like (PK-like)"/>
    <property type="match status" value="1"/>
</dbReference>
<dbReference type="PANTHER" id="PTHR24058">
    <property type="entry name" value="DUAL SPECIFICITY PROTEIN KINASE"/>
    <property type="match status" value="1"/>
</dbReference>
<protein>
    <recommendedName>
        <fullName evidence="12">Protein kinase domain-containing protein</fullName>
    </recommendedName>
</protein>
<evidence type="ECO:0000313" key="14">
    <source>
        <dbReference type="Proteomes" id="UP000769528"/>
    </source>
</evidence>
<evidence type="ECO:0000256" key="3">
    <source>
        <dbReference type="ARBA" id="ARBA00022490"/>
    </source>
</evidence>
<keyword evidence="6" id="KW-0808">Transferase</keyword>
<feature type="compositionally biased region" description="Low complexity" evidence="11">
    <location>
        <begin position="131"/>
        <end position="146"/>
    </location>
</feature>
<dbReference type="InterPro" id="IPR017441">
    <property type="entry name" value="Protein_kinase_ATP_BS"/>
</dbReference>
<feature type="binding site" evidence="10">
    <location>
        <position position="422"/>
    </location>
    <ligand>
        <name>ATP</name>
        <dbReference type="ChEBI" id="CHEBI:30616"/>
    </ligand>
</feature>
<evidence type="ECO:0000256" key="4">
    <source>
        <dbReference type="ARBA" id="ARBA00022527"/>
    </source>
</evidence>
<keyword evidence="8" id="KW-0418">Kinase</keyword>
<feature type="compositionally biased region" description="Polar residues" evidence="11">
    <location>
        <begin position="29"/>
        <end position="43"/>
    </location>
</feature>
<feature type="region of interest" description="Disordered" evidence="11">
    <location>
        <begin position="202"/>
        <end position="229"/>
    </location>
</feature>
<accession>A0A9P8PR94</accession>
<evidence type="ECO:0000256" key="5">
    <source>
        <dbReference type="ARBA" id="ARBA00022553"/>
    </source>
</evidence>
<feature type="compositionally biased region" description="Polar residues" evidence="11">
    <location>
        <begin position="147"/>
        <end position="175"/>
    </location>
</feature>
<gene>
    <name evidence="13" type="ORF">WICMUC_002439</name>
</gene>
<comment type="caution">
    <text evidence="13">The sequence shown here is derived from an EMBL/GenBank/DDBJ whole genome shotgun (WGS) entry which is preliminary data.</text>
</comment>
<dbReference type="FunFam" id="3.30.200.20:FF:000087">
    <property type="entry name" value="Dual specificity tyrosine-phosphorylation-regulated kinase 1A"/>
    <property type="match status" value="1"/>
</dbReference>
<evidence type="ECO:0000256" key="11">
    <source>
        <dbReference type="SAM" id="MobiDB-lite"/>
    </source>
</evidence>
<dbReference type="PROSITE" id="PS50011">
    <property type="entry name" value="PROTEIN_KINASE_DOM"/>
    <property type="match status" value="1"/>
</dbReference>
<feature type="compositionally biased region" description="Low complexity" evidence="11">
    <location>
        <begin position="52"/>
        <end position="69"/>
    </location>
</feature>
<proteinExistence type="inferred from homology"/>
<sequence>MSNEKKLYAPDEPTIGDHIFSSATSETIFNANTNDPNTATSHTKPPFTQHIQQQRYPNISSQQQQQQYYHHQRQQPPPLQQQHSGLNNPYQLPSQQIPQNNQQPHHHSPISWNPQFQQYNHTSPSLNKELNYYSSQQPPVQQNSPYGSPTYQFKNPWYSQNSPVATAPNLSTSNTSNYLQTQTRQFNNPLETTYEYDDSAIQPPQHQQRQRKHSLVLPPSRAPAPQPYQQQSIYNDNSVQLNNEFQRRQSVATVHQTQPGSNQPLVQLQSPLLNYPRRKSFYQYPVNLKSLPVPKVRKTVDKSELKPTINKTPKYRRASMGSNYISPLNSLTTELTTTFSLCNPNFHYEVSKNPKRMLTKPSEGKLNNGYDNEDNDYILYVNDVLGVEENKKYLVLDILGHGTFAQVVKCQNLKTKELVAVKVVKSKNSYINQSLSEISLLELINKKIDPLDQHHFLRMKDKFIHKSHLCIVFELLSSNLFELIKQNQFKGLNLKLVRNFTRQLLDSLCVLKDSKIIHCDLKPENILLVSSDKPDIKIVDFGSACQERQTLYTYIQSRFYRSPEVLLGLPYTSSIDTWSLGCIIAELFLGLPLFPGNSEYDQLNKIIKIMGMPPNWMIEMGKSAKIFLEKDFETNEYKLKSLGQYNKERELNEDPGKVYFNTNDLNELILKYTMNRKAMTTTMIEKELSDRKCLIHLIKGLLNLNPLERWTPQQAILHPFITEQKFNDDWAPPGASNSKLKKLVK</sequence>
<dbReference type="AlphaFoldDB" id="A0A9P8PR94"/>
<evidence type="ECO:0000256" key="2">
    <source>
        <dbReference type="ARBA" id="ARBA00008867"/>
    </source>
</evidence>
<dbReference type="InterPro" id="IPR000719">
    <property type="entry name" value="Prot_kinase_dom"/>
</dbReference>
<dbReference type="Pfam" id="PF00069">
    <property type="entry name" value="Pkinase"/>
    <property type="match status" value="1"/>
</dbReference>
<keyword evidence="4" id="KW-0723">Serine/threonine-protein kinase</keyword>
<dbReference type="GO" id="GO:0005524">
    <property type="term" value="F:ATP binding"/>
    <property type="evidence" value="ECO:0007669"/>
    <property type="project" value="UniProtKB-UniRule"/>
</dbReference>
<evidence type="ECO:0000259" key="12">
    <source>
        <dbReference type="PROSITE" id="PS50011"/>
    </source>
</evidence>
<evidence type="ECO:0000256" key="9">
    <source>
        <dbReference type="ARBA" id="ARBA00022840"/>
    </source>
</evidence>
<feature type="domain" description="Protein kinase" evidence="12">
    <location>
        <begin position="393"/>
        <end position="721"/>
    </location>
</feature>
<keyword evidence="9 10" id="KW-0067">ATP-binding</keyword>
<dbReference type="InterPro" id="IPR011009">
    <property type="entry name" value="Kinase-like_dom_sf"/>
</dbReference>
<dbReference type="GO" id="GO:0005634">
    <property type="term" value="C:nucleus"/>
    <property type="evidence" value="ECO:0007669"/>
    <property type="project" value="TreeGrafter"/>
</dbReference>
<feature type="compositionally biased region" description="Polar residues" evidence="11">
    <location>
        <begin position="111"/>
        <end position="128"/>
    </location>
</feature>
<reference evidence="13" key="2">
    <citation type="submission" date="2021-01" db="EMBL/GenBank/DDBJ databases">
        <authorList>
            <person name="Schikora-Tamarit M.A."/>
        </authorList>
    </citation>
    <scope>NUCLEOTIDE SEQUENCE</scope>
    <source>
        <strain evidence="13">CBS6341</strain>
    </source>
</reference>
<dbReference type="PANTHER" id="PTHR24058:SF17">
    <property type="entry name" value="HOMEODOMAIN INTERACTING PROTEIN KINASE, ISOFORM D"/>
    <property type="match status" value="1"/>
</dbReference>
<evidence type="ECO:0000256" key="7">
    <source>
        <dbReference type="ARBA" id="ARBA00022741"/>
    </source>
</evidence>
<dbReference type="EMBL" id="JAEUBF010000694">
    <property type="protein sequence ID" value="KAH3675869.1"/>
    <property type="molecule type" value="Genomic_DNA"/>
</dbReference>
<dbReference type="OrthoDB" id="9332038at2759"/>
<evidence type="ECO:0000313" key="13">
    <source>
        <dbReference type="EMBL" id="KAH3675869.1"/>
    </source>
</evidence>
<dbReference type="InterPro" id="IPR008271">
    <property type="entry name" value="Ser/Thr_kinase_AS"/>
</dbReference>
<name>A0A9P8PR94_9ASCO</name>
<dbReference type="Gene3D" id="1.10.510.10">
    <property type="entry name" value="Transferase(Phosphotransferase) domain 1"/>
    <property type="match status" value="1"/>
</dbReference>
<organism evidence="13 14">
    <name type="scientific">Wickerhamomyces mucosus</name>
    <dbReference type="NCBI Taxonomy" id="1378264"/>
    <lineage>
        <taxon>Eukaryota</taxon>
        <taxon>Fungi</taxon>
        <taxon>Dikarya</taxon>
        <taxon>Ascomycota</taxon>
        <taxon>Saccharomycotina</taxon>
        <taxon>Saccharomycetes</taxon>
        <taxon>Phaffomycetales</taxon>
        <taxon>Wickerhamomycetaceae</taxon>
        <taxon>Wickerhamomyces</taxon>
    </lineage>
</organism>
<dbReference type="Proteomes" id="UP000769528">
    <property type="component" value="Unassembled WGS sequence"/>
</dbReference>
<dbReference type="Gene3D" id="3.30.200.20">
    <property type="entry name" value="Phosphorylase Kinase, domain 1"/>
    <property type="match status" value="1"/>
</dbReference>
<keyword evidence="7 10" id="KW-0547">Nucleotide-binding</keyword>
<dbReference type="InterPro" id="IPR050494">
    <property type="entry name" value="Ser_Thr_dual-spec_kinase"/>
</dbReference>
<dbReference type="SMART" id="SM00220">
    <property type="entry name" value="S_TKc"/>
    <property type="match status" value="1"/>
</dbReference>
<dbReference type="GO" id="GO:0004674">
    <property type="term" value="F:protein serine/threonine kinase activity"/>
    <property type="evidence" value="ECO:0007669"/>
    <property type="project" value="UniProtKB-KW"/>
</dbReference>
<evidence type="ECO:0000256" key="8">
    <source>
        <dbReference type="ARBA" id="ARBA00022777"/>
    </source>
</evidence>
<reference evidence="13" key="1">
    <citation type="journal article" date="2021" name="Open Biol.">
        <title>Shared evolutionary footprints suggest mitochondrial oxidative damage underlies multiple complex I losses in fungi.</title>
        <authorList>
            <person name="Schikora-Tamarit M.A."/>
            <person name="Marcet-Houben M."/>
            <person name="Nosek J."/>
            <person name="Gabaldon T."/>
        </authorList>
    </citation>
    <scope>NUCLEOTIDE SEQUENCE</scope>
    <source>
        <strain evidence="13">CBS6341</strain>
    </source>
</reference>
<feature type="compositionally biased region" description="Low complexity" evidence="11">
    <location>
        <begin position="93"/>
        <end position="103"/>
    </location>
</feature>
<keyword evidence="14" id="KW-1185">Reference proteome</keyword>
<keyword evidence="3" id="KW-0963">Cytoplasm</keyword>
<evidence type="ECO:0000256" key="10">
    <source>
        <dbReference type="PROSITE-ProRule" id="PRU10141"/>
    </source>
</evidence>
<evidence type="ECO:0000256" key="6">
    <source>
        <dbReference type="ARBA" id="ARBA00022679"/>
    </source>
</evidence>
<keyword evidence="5" id="KW-0597">Phosphoprotein</keyword>
<feature type="region of interest" description="Disordered" evidence="11">
    <location>
        <begin position="29"/>
        <end position="175"/>
    </location>
</feature>
<evidence type="ECO:0000256" key="1">
    <source>
        <dbReference type="ARBA" id="ARBA00004496"/>
    </source>
</evidence>